<dbReference type="PATRIC" id="fig|294671.3.peg.1847"/>
<protein>
    <submittedName>
        <fullName evidence="1">Phage-related protein</fullName>
    </submittedName>
</protein>
<dbReference type="GeneID" id="28490086"/>
<evidence type="ECO:0000313" key="2">
    <source>
        <dbReference type="Proteomes" id="UP000066376"/>
    </source>
</evidence>
<reference evidence="1 2" key="1">
    <citation type="journal article" date="2016" name="Genome Announc.">
        <title>Draft Genome Sequence of the Rumen Methanogen Methanobrevibacter olleyae YLM1.</title>
        <authorList>
            <person name="Kelly W.J."/>
            <person name="Li D."/>
            <person name="Lambie S.C."/>
            <person name="Cox F."/>
            <person name="Attwood G.T."/>
            <person name="Altermann E."/>
            <person name="Leahy S.C."/>
        </authorList>
    </citation>
    <scope>NUCLEOTIDE SEQUENCE [LARGE SCALE GENOMIC DNA]</scope>
    <source>
        <strain evidence="1 2">YLM1</strain>
    </source>
</reference>
<accession>A0A126R2N1</accession>
<dbReference type="KEGG" id="mol:YLM1_1777"/>
<dbReference type="Proteomes" id="UP000066376">
    <property type="component" value="Chromosome"/>
</dbReference>
<sequence length="386" mass="44481">MSYDNNSFYGDMIVDEYDDKNNFMNPETSVGFFMYKVLGEGFDLMSEFCNQFLNDLNVLSCDSKKLDLYWGVSYNLPRPKIHHANHVYSLFEDKGVLSDYNTNYTQLVGNVIKTVMENKTKLAGGSEGSNILKVGDTFTSDFQVDLDYFQGDWRNRQEFRIINENNKVYRIMVYPQNPPPNSIVLTLIDGDHVTIKKIGDTLTVYVNNVEKGSIIIDGSEFTFAFSLFTTTPYFYYKNLIIQDLSEDAVNYLTDTEYRIYLYLKNCRLITLEDILINFNKCFQFDNYKVFISNETHYLQVVDHNHYVPAESVSSNIGKNGTDTGKHFVTNHATDGDTEVFQGLLSTVEETETVINVPFNNWDSGFLSFLETFISVKGNIRLKEYDL</sequence>
<gene>
    <name evidence="1" type="ORF">YLM1_1777</name>
</gene>
<evidence type="ECO:0000313" key="1">
    <source>
        <dbReference type="EMBL" id="AMK16332.1"/>
    </source>
</evidence>
<dbReference type="STRING" id="294671.YLM1_1777"/>
<dbReference type="AlphaFoldDB" id="A0A126R2N1"/>
<dbReference type="RefSeq" id="WP_067148741.1">
    <property type="nucleotide sequence ID" value="NZ_CP014265.1"/>
</dbReference>
<dbReference type="EMBL" id="CP014265">
    <property type="protein sequence ID" value="AMK16332.1"/>
    <property type="molecule type" value="Genomic_DNA"/>
</dbReference>
<proteinExistence type="predicted"/>
<reference evidence="2" key="2">
    <citation type="submission" date="2016-02" db="EMBL/GenBank/DDBJ databases">
        <title>The draft genome sequence of the rumen methanogen Methanobrevibacter olleyae YLM1.</title>
        <authorList>
            <consortium name="New Zealand Agricultural Greenhouse Gas Research Centre/Pastoral Greenhouse Gas Research Consortium"/>
            <person name="Kelly W.J."/>
            <person name="Li D."/>
            <person name="Lambie S.C."/>
            <person name="Attwood G.T."/>
            <person name="Altermann E."/>
            <person name="Leahy S.C."/>
        </authorList>
    </citation>
    <scope>NUCLEOTIDE SEQUENCE [LARGE SCALE GENOMIC DNA]</scope>
    <source>
        <strain evidence="2">YLM1</strain>
    </source>
</reference>
<name>A0A126R2N1_METOL</name>
<organism evidence="1 2">
    <name type="scientific">Methanobrevibacter olleyae</name>
    <dbReference type="NCBI Taxonomy" id="294671"/>
    <lineage>
        <taxon>Archaea</taxon>
        <taxon>Methanobacteriati</taxon>
        <taxon>Methanobacteriota</taxon>
        <taxon>Methanomada group</taxon>
        <taxon>Methanobacteria</taxon>
        <taxon>Methanobacteriales</taxon>
        <taxon>Methanobacteriaceae</taxon>
        <taxon>Methanobrevibacter</taxon>
    </lineage>
</organism>
<keyword evidence="2" id="KW-1185">Reference proteome</keyword>